<feature type="domain" description="HPr" evidence="4">
    <location>
        <begin position="1"/>
        <end position="86"/>
    </location>
</feature>
<dbReference type="PROSITE" id="PS51350">
    <property type="entry name" value="PTS_HPR_DOM"/>
    <property type="match status" value="1"/>
</dbReference>
<name>A0ABM8YL07_9BACI</name>
<organism evidence="5 6">
    <name type="scientific">Sutcliffiella rhizosphaerae</name>
    <dbReference type="NCBI Taxonomy" id="2880967"/>
    <lineage>
        <taxon>Bacteria</taxon>
        <taxon>Bacillati</taxon>
        <taxon>Bacillota</taxon>
        <taxon>Bacilli</taxon>
        <taxon>Bacillales</taxon>
        <taxon>Bacillaceae</taxon>
        <taxon>Sutcliffiella</taxon>
    </lineage>
</organism>
<dbReference type="SUPFAM" id="SSF55594">
    <property type="entry name" value="HPr-like"/>
    <property type="match status" value="1"/>
</dbReference>
<reference evidence="5 6" key="1">
    <citation type="submission" date="2021-10" db="EMBL/GenBank/DDBJ databases">
        <authorList>
            <person name="Criscuolo A."/>
        </authorList>
    </citation>
    <scope>NUCLEOTIDE SEQUENCE [LARGE SCALE GENOMIC DNA]</scope>
    <source>
        <strain evidence="6">CIP 111883</strain>
    </source>
</reference>
<dbReference type="PANTHER" id="PTHR33705:SF1">
    <property type="entry name" value="PHOSPHOCARRIER PROTEIN HPR"/>
    <property type="match status" value="1"/>
</dbReference>
<evidence type="ECO:0000256" key="3">
    <source>
        <dbReference type="ARBA" id="ARBA00022597"/>
    </source>
</evidence>
<evidence type="ECO:0000256" key="2">
    <source>
        <dbReference type="ARBA" id="ARBA00020422"/>
    </source>
</evidence>
<dbReference type="RefSeq" id="WP_230500548.1">
    <property type="nucleotide sequence ID" value="NZ_CAKJTJ010000005.1"/>
</dbReference>
<keyword evidence="6" id="KW-1185">Reference proteome</keyword>
<proteinExistence type="predicted"/>
<protein>
    <recommendedName>
        <fullName evidence="2">Phosphocarrier protein HPr</fullName>
    </recommendedName>
</protein>
<dbReference type="InterPro" id="IPR000032">
    <property type="entry name" value="HPr-like"/>
</dbReference>
<dbReference type="PRINTS" id="PR00107">
    <property type="entry name" value="PHOSPHOCPHPR"/>
</dbReference>
<gene>
    <name evidence="5" type="primary">ptsH_2</name>
    <name evidence="5" type="ORF">BACCIP111883_01405</name>
</gene>
<dbReference type="Gene3D" id="3.30.1340.10">
    <property type="entry name" value="HPr-like"/>
    <property type="match status" value="1"/>
</dbReference>
<evidence type="ECO:0000259" key="4">
    <source>
        <dbReference type="PROSITE" id="PS51350"/>
    </source>
</evidence>
<keyword evidence="3" id="KW-0813">Transport</keyword>
<dbReference type="PANTHER" id="PTHR33705">
    <property type="entry name" value="PHOSPHOCARRIER PROTEIN HPR"/>
    <property type="match status" value="1"/>
</dbReference>
<evidence type="ECO:0000256" key="1">
    <source>
        <dbReference type="ARBA" id="ARBA00003681"/>
    </source>
</evidence>
<comment type="function">
    <text evidence="1">General (non sugar-specific) component of the phosphoenolpyruvate-dependent sugar phosphotransferase system (sugar PTS). This major carbohydrate active-transport system catalyzes the phosphorylation of incoming sugar substrates concomitantly with their translocation across the cell membrane. The phosphoryl group from phosphoenolpyruvate (PEP) is transferred to the phosphoryl carrier protein HPr by enzyme I. Phospho-HPr then transfers it to the PTS EIIA domain.</text>
</comment>
<accession>A0ABM8YL07</accession>
<dbReference type="EMBL" id="CAKJTJ010000005">
    <property type="protein sequence ID" value="CAG9620636.1"/>
    <property type="molecule type" value="Genomic_DNA"/>
</dbReference>
<evidence type="ECO:0000313" key="6">
    <source>
        <dbReference type="Proteomes" id="UP000789833"/>
    </source>
</evidence>
<evidence type="ECO:0000313" key="5">
    <source>
        <dbReference type="EMBL" id="CAG9620636.1"/>
    </source>
</evidence>
<dbReference type="NCBIfam" id="TIGR01003">
    <property type="entry name" value="PTS_HPr_family"/>
    <property type="match status" value="1"/>
</dbReference>
<sequence length="86" mass="9514">MVSKQITVVINREIYTELIQAFVQKANNFVSEVKIVRHNKIIDGKSLLGLLSLGIETGNVVTIKAEGSDEKEAVEFLAKVLKGEEE</sequence>
<dbReference type="Proteomes" id="UP000789833">
    <property type="component" value="Unassembled WGS sequence"/>
</dbReference>
<dbReference type="InterPro" id="IPR035895">
    <property type="entry name" value="HPr-like_sf"/>
</dbReference>
<comment type="caution">
    <text evidence="5">The sequence shown here is derived from an EMBL/GenBank/DDBJ whole genome shotgun (WGS) entry which is preliminary data.</text>
</comment>
<dbReference type="Pfam" id="PF00381">
    <property type="entry name" value="PTS-HPr"/>
    <property type="match status" value="1"/>
</dbReference>
<keyword evidence="3" id="KW-0762">Sugar transport</keyword>
<dbReference type="InterPro" id="IPR050399">
    <property type="entry name" value="HPr"/>
</dbReference>